<dbReference type="EMBL" id="LR134313">
    <property type="protein sequence ID" value="VEF01412.1"/>
    <property type="molecule type" value="Genomic_DNA"/>
</dbReference>
<evidence type="ECO:0000256" key="4">
    <source>
        <dbReference type="ARBA" id="ARBA00049244"/>
    </source>
</evidence>
<proteinExistence type="predicted"/>
<evidence type="ECO:0000259" key="5">
    <source>
        <dbReference type="SMART" id="SM00479"/>
    </source>
</evidence>
<protein>
    <recommendedName>
        <fullName evidence="1">DNA-directed DNA polymerase</fullName>
        <ecNumber evidence="1">2.7.7.7</ecNumber>
    </recommendedName>
</protein>
<comment type="subunit">
    <text evidence="3">DNA polymerase III contains a core (composed of alpha, epsilon and theta chains) that associates with a tau subunit. This core dimerizes to form the POLIII' complex. PolIII' associates with the gamma complex (composed of gamma, delta, delta', psi and chi chains) and with the beta chain to form the complete DNA polymerase III complex.</text>
</comment>
<dbReference type="GO" id="GO:0003887">
    <property type="term" value="F:DNA-directed DNA polymerase activity"/>
    <property type="evidence" value="ECO:0007669"/>
    <property type="project" value="UniProtKB-EC"/>
</dbReference>
<dbReference type="PANTHER" id="PTHR30231:SF37">
    <property type="entry name" value="EXODEOXYRIBONUCLEASE 10"/>
    <property type="match status" value="1"/>
</dbReference>
<evidence type="ECO:0000256" key="2">
    <source>
        <dbReference type="ARBA" id="ARBA00025483"/>
    </source>
</evidence>
<comment type="function">
    <text evidence="2">DNA polymerase III is a complex, multichain enzyme responsible for most of the replicative synthesis in bacteria. The epsilon subunit contain the editing function and is a proofreading 3'-5' exonuclease.</text>
</comment>
<evidence type="ECO:0000256" key="3">
    <source>
        <dbReference type="ARBA" id="ARBA00026073"/>
    </source>
</evidence>
<dbReference type="GO" id="GO:0005829">
    <property type="term" value="C:cytosol"/>
    <property type="evidence" value="ECO:0007669"/>
    <property type="project" value="TreeGrafter"/>
</dbReference>
<dbReference type="GO" id="GO:0008408">
    <property type="term" value="F:3'-5' exonuclease activity"/>
    <property type="evidence" value="ECO:0007669"/>
    <property type="project" value="TreeGrafter"/>
</dbReference>
<dbReference type="SUPFAM" id="SSF53098">
    <property type="entry name" value="Ribonuclease H-like"/>
    <property type="match status" value="1"/>
</dbReference>
<keyword evidence="6" id="KW-0548">Nucleotidyltransferase</keyword>
<organism evidence="6 7">
    <name type="scientific">Neisseria canis</name>
    <dbReference type="NCBI Taxonomy" id="493"/>
    <lineage>
        <taxon>Bacteria</taxon>
        <taxon>Pseudomonadati</taxon>
        <taxon>Pseudomonadota</taxon>
        <taxon>Betaproteobacteria</taxon>
        <taxon>Neisseriales</taxon>
        <taxon>Neisseriaceae</taxon>
        <taxon>Neisseria</taxon>
    </lineage>
</organism>
<dbReference type="InterPro" id="IPR036397">
    <property type="entry name" value="RNaseH_sf"/>
</dbReference>
<evidence type="ECO:0000313" key="7">
    <source>
        <dbReference type="Proteomes" id="UP000279284"/>
    </source>
</evidence>
<keyword evidence="7" id="KW-1185">Reference proteome</keyword>
<evidence type="ECO:0000256" key="1">
    <source>
        <dbReference type="ARBA" id="ARBA00012417"/>
    </source>
</evidence>
<accession>A0A1X3CVM4</accession>
<keyword evidence="6" id="KW-0808">Transferase</keyword>
<dbReference type="Gene3D" id="3.30.420.10">
    <property type="entry name" value="Ribonuclease H-like superfamily/Ribonuclease H"/>
    <property type="match status" value="1"/>
</dbReference>
<dbReference type="FunFam" id="3.30.420.10:FF:000045">
    <property type="entry name" value="3'-5' exonuclease DinG"/>
    <property type="match status" value="1"/>
</dbReference>
<gene>
    <name evidence="6" type="primary">polC_2</name>
    <name evidence="6" type="ORF">NCTC10296_01308</name>
</gene>
<dbReference type="GO" id="GO:0045004">
    <property type="term" value="P:DNA replication proofreading"/>
    <property type="evidence" value="ECO:0007669"/>
    <property type="project" value="TreeGrafter"/>
</dbReference>
<dbReference type="STRING" id="493.BWD07_08985"/>
<dbReference type="GO" id="GO:0003677">
    <property type="term" value="F:DNA binding"/>
    <property type="evidence" value="ECO:0007669"/>
    <property type="project" value="InterPro"/>
</dbReference>
<dbReference type="SMART" id="SM00479">
    <property type="entry name" value="EXOIII"/>
    <property type="match status" value="1"/>
</dbReference>
<feature type="domain" description="Exonuclease" evidence="5">
    <location>
        <begin position="21"/>
        <end position="185"/>
    </location>
</feature>
<dbReference type="PANTHER" id="PTHR30231">
    <property type="entry name" value="DNA POLYMERASE III SUBUNIT EPSILON"/>
    <property type="match status" value="1"/>
</dbReference>
<dbReference type="OrthoDB" id="9803913at2"/>
<dbReference type="KEGG" id="nci:NCTC10296_01308"/>
<comment type="catalytic activity">
    <reaction evidence="4">
        <text>DNA(n) + a 2'-deoxyribonucleoside 5'-triphosphate = DNA(n+1) + diphosphate</text>
        <dbReference type="Rhea" id="RHEA:22508"/>
        <dbReference type="Rhea" id="RHEA-COMP:17339"/>
        <dbReference type="Rhea" id="RHEA-COMP:17340"/>
        <dbReference type="ChEBI" id="CHEBI:33019"/>
        <dbReference type="ChEBI" id="CHEBI:61560"/>
        <dbReference type="ChEBI" id="CHEBI:173112"/>
        <dbReference type="EC" id="2.7.7.7"/>
    </reaction>
</comment>
<dbReference type="RefSeq" id="WP_085417099.1">
    <property type="nucleotide sequence ID" value="NZ_CAUJPY010000025.1"/>
</dbReference>
<dbReference type="EC" id="2.7.7.7" evidence="1"/>
<reference evidence="6 7" key="1">
    <citation type="submission" date="2018-12" db="EMBL/GenBank/DDBJ databases">
        <authorList>
            <consortium name="Pathogen Informatics"/>
        </authorList>
    </citation>
    <scope>NUCLEOTIDE SEQUENCE [LARGE SCALE GENOMIC DNA]</scope>
    <source>
        <strain evidence="6 7">NCTC10296</strain>
    </source>
</reference>
<dbReference type="InterPro" id="IPR013520">
    <property type="entry name" value="Ribonucl_H"/>
</dbReference>
<dbReference type="AlphaFoldDB" id="A0A1X3CVM4"/>
<dbReference type="Pfam" id="PF00929">
    <property type="entry name" value="RNase_T"/>
    <property type="match status" value="1"/>
</dbReference>
<sequence length="463" mass="51438">MSDVKCRWPLLAAAFARLGRPVVIVDLETTGGNMLADRITEVAMLRFEQGRVMQREWLVNPQMPIPPFITGLTGIDDGMVKNAPVFAELAKELLPFLQGAVVVAHNSRFDYTFLRHEFQRAGMDFAAPALCTVQLSRKLYPQFHKHNLDSIIERCGIEMQQRHRAMADVLALAEFLEKALSERGVQEFEARSRALMNPKMLPAWLSPDLTDQLYALPDRHGVLVWLDKGGQALHMGEHEHVFSAVASHLHVKRPDYAERAARVRFIPAVGGLHALWLKAQLANEYGLKHEQGMKTYLTVRFRPDEAGALQAKIEPLYFGKHHQKPFGLFLHKKSAKRALTVWAAEMGLCPSALDILPQTYICGVPCPMEVAGKCRGGCASEGGNPLHNERVLASAGLLPVADWGKMHEVEITETDGLSGQCFTFHCAGGALSLPDGSWYFDESLPAVLKTKFKMGSRVVKMLG</sequence>
<dbReference type="Proteomes" id="UP000279284">
    <property type="component" value="Chromosome"/>
</dbReference>
<dbReference type="CDD" id="cd06127">
    <property type="entry name" value="DEDDh"/>
    <property type="match status" value="1"/>
</dbReference>
<dbReference type="InterPro" id="IPR006054">
    <property type="entry name" value="DnaQ"/>
</dbReference>
<name>A0A1X3CVM4_9NEIS</name>
<dbReference type="NCBIfam" id="TIGR00573">
    <property type="entry name" value="dnaq"/>
    <property type="match status" value="1"/>
</dbReference>
<evidence type="ECO:0000313" key="6">
    <source>
        <dbReference type="EMBL" id="VEF01412.1"/>
    </source>
</evidence>
<dbReference type="InterPro" id="IPR012337">
    <property type="entry name" value="RNaseH-like_sf"/>
</dbReference>